<proteinExistence type="predicted"/>
<feature type="transmembrane region" description="Helical" evidence="6">
    <location>
        <begin position="33"/>
        <end position="52"/>
    </location>
</feature>
<evidence type="ECO:0000256" key="3">
    <source>
        <dbReference type="ARBA" id="ARBA00022692"/>
    </source>
</evidence>
<comment type="subcellular location">
    <subcellularLocation>
        <location evidence="1">Cell membrane</location>
        <topology evidence="1">Multi-pass membrane protein</topology>
    </subcellularLocation>
</comment>
<feature type="domain" description="ABC3 transporter permease C-terminal" evidence="7">
    <location>
        <begin position="659"/>
        <end position="769"/>
    </location>
</feature>
<feature type="transmembrane region" description="Helical" evidence="6">
    <location>
        <begin position="742"/>
        <end position="767"/>
    </location>
</feature>
<evidence type="ECO:0000256" key="6">
    <source>
        <dbReference type="SAM" id="Phobius"/>
    </source>
</evidence>
<name>A0A5S5CVP2_9ACTN</name>
<dbReference type="RefSeq" id="WP_166532812.1">
    <property type="nucleotide sequence ID" value="NZ_VNHW01000005.1"/>
</dbReference>
<evidence type="ECO:0000313" key="8">
    <source>
        <dbReference type="EMBL" id="TYP87860.1"/>
    </source>
</evidence>
<sequence>MNRPGRRGAAVLVVRLALTAVRRSPLPAVAGALVVALGVVVLLAGLSMHPTAQARGAADKAAMAGEFAADGEPGLLIAHSSGSYRDRPITASLVADTAGGGLVPPGLDRVPAPGEVVLSPAMRELWSDPGTTLAQRYPGRDVGTVTRAGLVGPGALVVWIGVDRDRMPETRVVTGFGGAGVADIADMPSELRLAVPLLVIGFLLPLVALFLTVATMGTAARERRLAALRLLGFSARHARLVAALESALVVVPGVVLGCLVFRLAAPVLAPHLPVRGGVWPDHVFFSLPVAAGLLVVLPLLGTAATWWALRRIDVSPLGVVRGAGDRELRRRRLLPLGAGCLALAGSAAAGHGADDVTLAGALLLAAVVLLLVGIVLAAPLLCRVAAQGLGRVLPGIPAQLAAARVRRDATGAARLVTGSALLVFVSGLLLSFFPLLETGNAAGLRALRDTAGGNLLVADVQLLDTAALAELRADPGVSGVARLTQVQISDGAGQGGPLITATDCAELSGVLPALGGCSAGSLLLAPADSDAKAVPLRTDGPLQAVTMVESADGGSLDTVGLGPLTTSEAPRTSEVLGSLDELTGGTIGLVDVSALPAAARPTAAGGTLLVRPAAGSAELERVRTLLTRATSAASVLTVDEQVAEAERTTQTYRDITLAALGCAALVGVLTLTSTLLQQVREHRRALVALWMAGMPRATVRAATLLQSSLVILPVVALSLVLGLATATTYLALADGGATRLPWAAIGVVAAGAAALPLLATALTLPALRTTTHPQLLPD</sequence>
<dbReference type="AlphaFoldDB" id="A0A5S5CVP2"/>
<keyword evidence="5 6" id="KW-0472">Membrane</keyword>
<feature type="transmembrane region" description="Helical" evidence="6">
    <location>
        <begin position="333"/>
        <end position="353"/>
    </location>
</feature>
<dbReference type="InterPro" id="IPR003838">
    <property type="entry name" value="ABC3_permease_C"/>
</dbReference>
<dbReference type="Proteomes" id="UP000322499">
    <property type="component" value="Unassembled WGS sequence"/>
</dbReference>
<keyword evidence="2" id="KW-1003">Cell membrane</keyword>
<accession>A0A5S5CVP2</accession>
<feature type="transmembrane region" description="Helical" evidence="6">
    <location>
        <begin position="359"/>
        <end position="381"/>
    </location>
</feature>
<organism evidence="8 9">
    <name type="scientific">Blastococcus xanthinilyticus</name>
    <dbReference type="NCBI Taxonomy" id="1564164"/>
    <lineage>
        <taxon>Bacteria</taxon>
        <taxon>Bacillati</taxon>
        <taxon>Actinomycetota</taxon>
        <taxon>Actinomycetes</taxon>
        <taxon>Geodermatophilales</taxon>
        <taxon>Geodermatophilaceae</taxon>
        <taxon>Blastococcus</taxon>
    </lineage>
</organism>
<feature type="transmembrane region" description="Helical" evidence="6">
    <location>
        <begin position="415"/>
        <end position="436"/>
    </location>
</feature>
<evidence type="ECO:0000313" key="9">
    <source>
        <dbReference type="Proteomes" id="UP000322499"/>
    </source>
</evidence>
<keyword evidence="9" id="KW-1185">Reference proteome</keyword>
<protein>
    <submittedName>
        <fullName evidence="8">FtsX-like permease family protein</fullName>
    </submittedName>
</protein>
<dbReference type="Pfam" id="PF02687">
    <property type="entry name" value="FtsX"/>
    <property type="match status" value="2"/>
</dbReference>
<evidence type="ECO:0000256" key="2">
    <source>
        <dbReference type="ARBA" id="ARBA00022475"/>
    </source>
</evidence>
<comment type="caution">
    <text evidence="8">The sequence shown here is derived from an EMBL/GenBank/DDBJ whole genome shotgun (WGS) entry which is preliminary data.</text>
</comment>
<feature type="domain" description="ABC3 transporter permease C-terminal" evidence="7">
    <location>
        <begin position="200"/>
        <end position="313"/>
    </location>
</feature>
<feature type="transmembrane region" description="Helical" evidence="6">
    <location>
        <begin position="240"/>
        <end position="265"/>
    </location>
</feature>
<evidence type="ECO:0000256" key="5">
    <source>
        <dbReference type="ARBA" id="ARBA00023136"/>
    </source>
</evidence>
<feature type="transmembrane region" description="Helical" evidence="6">
    <location>
        <begin position="655"/>
        <end position="676"/>
    </location>
</feature>
<feature type="transmembrane region" description="Helical" evidence="6">
    <location>
        <begin position="193"/>
        <end position="219"/>
    </location>
</feature>
<dbReference type="EMBL" id="VNHW01000005">
    <property type="protein sequence ID" value="TYP87860.1"/>
    <property type="molecule type" value="Genomic_DNA"/>
</dbReference>
<evidence type="ECO:0000256" key="1">
    <source>
        <dbReference type="ARBA" id="ARBA00004651"/>
    </source>
</evidence>
<feature type="transmembrane region" description="Helical" evidence="6">
    <location>
        <begin position="285"/>
        <end position="309"/>
    </location>
</feature>
<feature type="transmembrane region" description="Helical" evidence="6">
    <location>
        <begin position="709"/>
        <end position="730"/>
    </location>
</feature>
<evidence type="ECO:0000256" key="4">
    <source>
        <dbReference type="ARBA" id="ARBA00022989"/>
    </source>
</evidence>
<evidence type="ECO:0000259" key="7">
    <source>
        <dbReference type="Pfam" id="PF02687"/>
    </source>
</evidence>
<dbReference type="GO" id="GO:0005886">
    <property type="term" value="C:plasma membrane"/>
    <property type="evidence" value="ECO:0007669"/>
    <property type="project" value="UniProtKB-SubCell"/>
</dbReference>
<keyword evidence="3 6" id="KW-0812">Transmembrane</keyword>
<gene>
    <name evidence="8" type="ORF">BD833_10531</name>
</gene>
<keyword evidence="4 6" id="KW-1133">Transmembrane helix</keyword>
<reference evidence="8 9" key="1">
    <citation type="submission" date="2019-07" db="EMBL/GenBank/DDBJ databases">
        <title>Genomic Encyclopedia of Archaeal and Bacterial Type Strains, Phase II (KMG-II): from individual species to whole genera.</title>
        <authorList>
            <person name="Goeker M."/>
        </authorList>
    </citation>
    <scope>NUCLEOTIDE SEQUENCE [LARGE SCALE GENOMIC DNA]</scope>
    <source>
        <strain evidence="8 9">DSM 46842</strain>
    </source>
</reference>